<feature type="region of interest" description="Disordered" evidence="1">
    <location>
        <begin position="22"/>
        <end position="60"/>
    </location>
</feature>
<feature type="chain" id="PRO_5045871315" description="Lipoprotein" evidence="2">
    <location>
        <begin position="28"/>
        <end position="166"/>
    </location>
</feature>
<feature type="signal peptide" evidence="2">
    <location>
        <begin position="1"/>
        <end position="27"/>
    </location>
</feature>
<name>A0ABQ2HLJ1_9MICO</name>
<organism evidence="3 4">
    <name type="scientific">Terrabacter tumescens</name>
    <dbReference type="NCBI Taxonomy" id="60443"/>
    <lineage>
        <taxon>Bacteria</taxon>
        <taxon>Bacillati</taxon>
        <taxon>Actinomycetota</taxon>
        <taxon>Actinomycetes</taxon>
        <taxon>Micrococcales</taxon>
        <taxon>Intrasporangiaceae</taxon>
        <taxon>Terrabacter</taxon>
    </lineage>
</organism>
<dbReference type="Proteomes" id="UP000623461">
    <property type="component" value="Unassembled WGS sequence"/>
</dbReference>
<dbReference type="RefSeq" id="WP_030146170.1">
    <property type="nucleotide sequence ID" value="NZ_BMNZ01000001.1"/>
</dbReference>
<evidence type="ECO:0000313" key="3">
    <source>
        <dbReference type="EMBL" id="GGM83886.1"/>
    </source>
</evidence>
<dbReference type="EMBL" id="BMNZ01000001">
    <property type="protein sequence ID" value="GGM83886.1"/>
    <property type="molecule type" value="Genomic_DNA"/>
</dbReference>
<evidence type="ECO:0000313" key="4">
    <source>
        <dbReference type="Proteomes" id="UP000623461"/>
    </source>
</evidence>
<protein>
    <recommendedName>
        <fullName evidence="5">Lipoprotein</fullName>
    </recommendedName>
</protein>
<keyword evidence="4" id="KW-1185">Reference proteome</keyword>
<dbReference type="PROSITE" id="PS51257">
    <property type="entry name" value="PROKAR_LIPOPROTEIN"/>
    <property type="match status" value="1"/>
</dbReference>
<accession>A0ABQ2HLJ1</accession>
<evidence type="ECO:0000256" key="2">
    <source>
        <dbReference type="SAM" id="SignalP"/>
    </source>
</evidence>
<evidence type="ECO:0008006" key="5">
    <source>
        <dbReference type="Google" id="ProtNLM"/>
    </source>
</evidence>
<reference evidence="4" key="1">
    <citation type="journal article" date="2019" name="Int. J. Syst. Evol. Microbiol.">
        <title>The Global Catalogue of Microorganisms (GCM) 10K type strain sequencing project: providing services to taxonomists for standard genome sequencing and annotation.</title>
        <authorList>
            <consortium name="The Broad Institute Genomics Platform"/>
            <consortium name="The Broad Institute Genome Sequencing Center for Infectious Disease"/>
            <person name="Wu L."/>
            <person name="Ma J."/>
        </authorList>
    </citation>
    <scope>NUCLEOTIDE SEQUENCE [LARGE SCALE GENOMIC DNA]</scope>
    <source>
        <strain evidence="4">JCM 1365</strain>
    </source>
</reference>
<sequence>MLTTRVLAALLCTLAVAGCSTSGTGQATPSASSPASATSTASATAAETADGPGGSPSTVVFDDADVPVAKKHCEAYVELNRRVHAQGQKDVADSAAWMALHDEATSQKEQAPDKFRGLYAVIELWTLELSDTRDGSVSADTKSSLGAAVMGNAGVCTAAGVTLPIL</sequence>
<comment type="caution">
    <text evidence="3">The sequence shown here is derived from an EMBL/GenBank/DDBJ whole genome shotgun (WGS) entry which is preliminary data.</text>
</comment>
<evidence type="ECO:0000256" key="1">
    <source>
        <dbReference type="SAM" id="MobiDB-lite"/>
    </source>
</evidence>
<keyword evidence="2" id="KW-0732">Signal</keyword>
<proteinExistence type="predicted"/>
<feature type="compositionally biased region" description="Low complexity" evidence="1">
    <location>
        <begin position="27"/>
        <end position="49"/>
    </location>
</feature>
<gene>
    <name evidence="3" type="ORF">GCM10009721_05740</name>
</gene>